<organism evidence="1">
    <name type="scientific">marine sediment metagenome</name>
    <dbReference type="NCBI Taxonomy" id="412755"/>
    <lineage>
        <taxon>unclassified sequences</taxon>
        <taxon>metagenomes</taxon>
        <taxon>ecological metagenomes</taxon>
    </lineage>
</organism>
<protein>
    <submittedName>
        <fullName evidence="1">Uncharacterized protein</fullName>
    </submittedName>
</protein>
<feature type="non-terminal residue" evidence="1">
    <location>
        <position position="63"/>
    </location>
</feature>
<reference evidence="1" key="1">
    <citation type="journal article" date="2014" name="Front. Microbiol.">
        <title>High frequency of phylogenetically diverse reductive dehalogenase-homologous genes in deep subseafloor sedimentary metagenomes.</title>
        <authorList>
            <person name="Kawai M."/>
            <person name="Futagami T."/>
            <person name="Toyoda A."/>
            <person name="Takaki Y."/>
            <person name="Nishi S."/>
            <person name="Hori S."/>
            <person name="Arai W."/>
            <person name="Tsubouchi T."/>
            <person name="Morono Y."/>
            <person name="Uchiyama I."/>
            <person name="Ito T."/>
            <person name="Fujiyama A."/>
            <person name="Inagaki F."/>
            <person name="Takami H."/>
        </authorList>
    </citation>
    <scope>NUCLEOTIDE SEQUENCE</scope>
    <source>
        <strain evidence="1">Expedition CK06-06</strain>
    </source>
</reference>
<accession>X1D7A4</accession>
<dbReference type="EMBL" id="BART01035688">
    <property type="protein sequence ID" value="GAH16621.1"/>
    <property type="molecule type" value="Genomic_DNA"/>
</dbReference>
<evidence type="ECO:0000313" key="1">
    <source>
        <dbReference type="EMBL" id="GAH16621.1"/>
    </source>
</evidence>
<dbReference type="AlphaFoldDB" id="X1D7A4"/>
<gene>
    <name evidence="1" type="ORF">S01H4_60499</name>
</gene>
<comment type="caution">
    <text evidence="1">The sequence shown here is derived from an EMBL/GenBank/DDBJ whole genome shotgun (WGS) entry which is preliminary data.</text>
</comment>
<sequence>MEALIGRLLDIGTVIIATEALTNLLTKSEFSIRFIKEPLFKRRQVKFFKFVHDILDCGYCTSV</sequence>
<proteinExistence type="predicted"/>
<name>X1D7A4_9ZZZZ</name>